<accession>A0A1A7RCV5</accession>
<dbReference type="STRING" id="1443941.A9J31_02700"/>
<dbReference type="AlphaFoldDB" id="A0A1A7RCV5"/>
<proteinExistence type="predicted"/>
<evidence type="ECO:0000313" key="1">
    <source>
        <dbReference type="EMBL" id="OBX29273.1"/>
    </source>
</evidence>
<reference evidence="2" key="1">
    <citation type="submission" date="2016-06" db="EMBL/GenBank/DDBJ databases">
        <authorList>
            <person name="Radolfova-Krizova L."/>
            <person name="Nemec A."/>
        </authorList>
    </citation>
    <scope>NUCLEOTIDE SEQUENCE [LARGE SCALE GENOMIC DNA]</scope>
    <source>
        <strain evidence="2">ANC 4275</strain>
    </source>
</reference>
<sequence length="83" mass="9162">MIEILIVAALVIWSAVVVFKKVFPKTSNSVFNSLSLWCERQGWHTLAKRLKPKMAIGCAGGCGCSESEEPVAKKVEVQAVKWK</sequence>
<comment type="caution">
    <text evidence="1">The sequence shown here is derived from an EMBL/GenBank/DDBJ whole genome shotgun (WGS) entry which is preliminary data.</text>
</comment>
<dbReference type="Proteomes" id="UP000185753">
    <property type="component" value="Unassembled WGS sequence"/>
</dbReference>
<dbReference type="OrthoDB" id="6711925at2"/>
<dbReference type="EMBL" id="LZDS01000012">
    <property type="protein sequence ID" value="OBX29273.1"/>
    <property type="molecule type" value="Genomic_DNA"/>
</dbReference>
<dbReference type="Pfam" id="PF20228">
    <property type="entry name" value="DUF6587"/>
    <property type="match status" value="1"/>
</dbReference>
<organism evidence="1 2">
    <name type="scientific">Acinetobacter gandensis</name>
    <dbReference type="NCBI Taxonomy" id="1443941"/>
    <lineage>
        <taxon>Bacteria</taxon>
        <taxon>Pseudomonadati</taxon>
        <taxon>Pseudomonadota</taxon>
        <taxon>Gammaproteobacteria</taxon>
        <taxon>Moraxellales</taxon>
        <taxon>Moraxellaceae</taxon>
        <taxon>Acinetobacter</taxon>
    </lineage>
</organism>
<gene>
    <name evidence="1" type="ORF">A9J31_02700</name>
</gene>
<dbReference type="RefSeq" id="WP_067763265.1">
    <property type="nucleotide sequence ID" value="NZ_LZDS01000012.1"/>
</dbReference>
<dbReference type="InterPro" id="IPR046494">
    <property type="entry name" value="DUF6587"/>
</dbReference>
<protein>
    <submittedName>
        <fullName evidence="1">Uncharacterized protein</fullName>
    </submittedName>
</protein>
<keyword evidence="2" id="KW-1185">Reference proteome</keyword>
<evidence type="ECO:0000313" key="2">
    <source>
        <dbReference type="Proteomes" id="UP000185753"/>
    </source>
</evidence>
<name>A0A1A7RCV5_9GAMM</name>